<organism evidence="4 5">
    <name type="scientific">Parapedobacter deserti</name>
    <dbReference type="NCBI Taxonomy" id="1912957"/>
    <lineage>
        <taxon>Bacteria</taxon>
        <taxon>Pseudomonadati</taxon>
        <taxon>Bacteroidota</taxon>
        <taxon>Sphingobacteriia</taxon>
        <taxon>Sphingobacteriales</taxon>
        <taxon>Sphingobacteriaceae</taxon>
        <taxon>Parapedobacter</taxon>
    </lineage>
</organism>
<dbReference type="SUPFAM" id="SSF52833">
    <property type="entry name" value="Thioredoxin-like"/>
    <property type="match status" value="1"/>
</dbReference>
<reference evidence="5" key="1">
    <citation type="journal article" date="2019" name="Int. J. Syst. Evol. Microbiol.">
        <title>The Global Catalogue of Microorganisms (GCM) 10K type strain sequencing project: providing services to taxonomists for standard genome sequencing and annotation.</title>
        <authorList>
            <consortium name="The Broad Institute Genomics Platform"/>
            <consortium name="The Broad Institute Genome Sequencing Center for Infectious Disease"/>
            <person name="Wu L."/>
            <person name="Ma J."/>
        </authorList>
    </citation>
    <scope>NUCLEOTIDE SEQUENCE [LARGE SCALE GENOMIC DNA]</scope>
    <source>
        <strain evidence="5">KCTC 52416</strain>
    </source>
</reference>
<evidence type="ECO:0000259" key="3">
    <source>
        <dbReference type="PROSITE" id="PS51352"/>
    </source>
</evidence>
<evidence type="ECO:0000256" key="1">
    <source>
        <dbReference type="PROSITE-ProRule" id="PRU00339"/>
    </source>
</evidence>
<dbReference type="PANTHER" id="PTHR42852">
    <property type="entry name" value="THIOL:DISULFIDE INTERCHANGE PROTEIN DSBE"/>
    <property type="match status" value="1"/>
</dbReference>
<feature type="chain" id="PRO_5046949054" evidence="2">
    <location>
        <begin position="19"/>
        <end position="487"/>
    </location>
</feature>
<dbReference type="InterPro" id="IPR013766">
    <property type="entry name" value="Thioredoxin_domain"/>
</dbReference>
<gene>
    <name evidence="4" type="ORF">ACFOET_16020</name>
</gene>
<feature type="signal peptide" evidence="2">
    <location>
        <begin position="1"/>
        <end position="18"/>
    </location>
</feature>
<feature type="domain" description="Thioredoxin" evidence="3">
    <location>
        <begin position="330"/>
        <end position="480"/>
    </location>
</feature>
<dbReference type="Gene3D" id="3.40.30.10">
    <property type="entry name" value="Glutaredoxin"/>
    <property type="match status" value="1"/>
</dbReference>
<keyword evidence="5" id="KW-1185">Reference proteome</keyword>
<keyword evidence="2" id="KW-0732">Signal</keyword>
<proteinExistence type="predicted"/>
<keyword evidence="1" id="KW-0802">TPR repeat</keyword>
<evidence type="ECO:0000256" key="2">
    <source>
        <dbReference type="SAM" id="SignalP"/>
    </source>
</evidence>
<dbReference type="InterPro" id="IPR019734">
    <property type="entry name" value="TPR_rpt"/>
</dbReference>
<dbReference type="SUPFAM" id="SSF48452">
    <property type="entry name" value="TPR-like"/>
    <property type="match status" value="1"/>
</dbReference>
<name>A0ABV7JPV5_9SPHI</name>
<dbReference type="InterPro" id="IPR050553">
    <property type="entry name" value="Thioredoxin_ResA/DsbE_sf"/>
</dbReference>
<dbReference type="Proteomes" id="UP001595526">
    <property type="component" value="Unassembled WGS sequence"/>
</dbReference>
<dbReference type="InterPro" id="IPR036249">
    <property type="entry name" value="Thioredoxin-like_sf"/>
</dbReference>
<accession>A0ABV7JPV5</accession>
<comment type="caution">
    <text evidence="4">The sequence shown here is derived from an EMBL/GenBank/DDBJ whole genome shotgun (WGS) entry which is preliminary data.</text>
</comment>
<dbReference type="PANTHER" id="PTHR42852:SF13">
    <property type="entry name" value="PROTEIN DIPZ"/>
    <property type="match status" value="1"/>
</dbReference>
<dbReference type="Pfam" id="PF00578">
    <property type="entry name" value="AhpC-TSA"/>
    <property type="match status" value="1"/>
</dbReference>
<dbReference type="RefSeq" id="WP_379024455.1">
    <property type="nucleotide sequence ID" value="NZ_JBHRTA010000038.1"/>
</dbReference>
<dbReference type="PROSITE" id="PS50005">
    <property type="entry name" value="TPR"/>
    <property type="match status" value="1"/>
</dbReference>
<evidence type="ECO:0000313" key="5">
    <source>
        <dbReference type="Proteomes" id="UP001595526"/>
    </source>
</evidence>
<sequence>MKKLITAALIFAASATMAQSSLQEKRAEYAEIAESGSKAEKDVLAKELLQVARTSKDEGDLIFASNFIYRLGHENSADSIRKEVIRKFPKGVTARDAYIRGFYDLESTAEMEKKFKSWVKKWPMEKAEGDKLNYDYVLASMARTFAQEGNKEKAVMYVEQMNERFWRAQGYIPVATIFLQQGDTTAALPLIRTAIDDAEYYINLPKEQKDNKAGFAAVGYPGYVSQLAAVYDAQGKQVEALQLVEKAIALVPDQAPRFSAIYFKGLEAAGRKLEALQQLELLYKQGVFTHKDKMKELYTVLNGSEKGVENYFARLDEDVIKGIREHIKQMENYKPAPDFELLNLKGEKVSLASLKGKVVVLDFWATWCQPCIRSFPGMKAAQEMYANDGDVQFLFINTWERDKEYKTNVVDFITKNNYPFEVLYDDQKDAETGEVIAAKYGVKGIPAKFIIDEEGNIRYFLTGSSPNVDYIRLEMKELIEAAKQPKG</sequence>
<feature type="repeat" description="TPR" evidence="1">
    <location>
        <begin position="221"/>
        <end position="254"/>
    </location>
</feature>
<protein>
    <submittedName>
        <fullName evidence="4">Redoxin domain-containing protein</fullName>
    </submittedName>
</protein>
<dbReference type="PROSITE" id="PS51352">
    <property type="entry name" value="THIOREDOXIN_2"/>
    <property type="match status" value="1"/>
</dbReference>
<dbReference type="InterPro" id="IPR011990">
    <property type="entry name" value="TPR-like_helical_dom_sf"/>
</dbReference>
<dbReference type="EMBL" id="JBHRTA010000038">
    <property type="protein sequence ID" value="MFC3199132.1"/>
    <property type="molecule type" value="Genomic_DNA"/>
</dbReference>
<dbReference type="Gene3D" id="1.25.40.10">
    <property type="entry name" value="Tetratricopeptide repeat domain"/>
    <property type="match status" value="1"/>
</dbReference>
<dbReference type="InterPro" id="IPR000866">
    <property type="entry name" value="AhpC/TSA"/>
</dbReference>
<dbReference type="CDD" id="cd02966">
    <property type="entry name" value="TlpA_like_family"/>
    <property type="match status" value="1"/>
</dbReference>
<evidence type="ECO:0000313" key="4">
    <source>
        <dbReference type="EMBL" id="MFC3199132.1"/>
    </source>
</evidence>